<sequence>MRGLQEKQQQKNMFTEQQYEKQNTNQKYNNSPNNVNNTQLIELSNLKTLQQDGLLQTQYNAVRMNSMGEVKYHSQQ</sequence>
<reference evidence="3" key="1">
    <citation type="journal article" date="2006" name="PLoS Biol.">
        <title>Macronuclear genome sequence of the ciliate Tetrahymena thermophila, a model eukaryote.</title>
        <authorList>
            <person name="Eisen J.A."/>
            <person name="Coyne R.S."/>
            <person name="Wu M."/>
            <person name="Wu D."/>
            <person name="Thiagarajan M."/>
            <person name="Wortman J.R."/>
            <person name="Badger J.H."/>
            <person name="Ren Q."/>
            <person name="Amedeo P."/>
            <person name="Jones K.M."/>
            <person name="Tallon L.J."/>
            <person name="Delcher A.L."/>
            <person name="Salzberg S.L."/>
            <person name="Silva J.C."/>
            <person name="Haas B.J."/>
            <person name="Majoros W.H."/>
            <person name="Farzad M."/>
            <person name="Carlton J.M."/>
            <person name="Smith R.K. Jr."/>
            <person name="Garg J."/>
            <person name="Pearlman R.E."/>
            <person name="Karrer K.M."/>
            <person name="Sun L."/>
            <person name="Manning G."/>
            <person name="Elde N.C."/>
            <person name="Turkewitz A.P."/>
            <person name="Asai D.J."/>
            <person name="Wilkes D.E."/>
            <person name="Wang Y."/>
            <person name="Cai H."/>
            <person name="Collins K."/>
            <person name="Stewart B.A."/>
            <person name="Lee S.R."/>
            <person name="Wilamowska K."/>
            <person name="Weinberg Z."/>
            <person name="Ruzzo W.L."/>
            <person name="Wloga D."/>
            <person name="Gaertig J."/>
            <person name="Frankel J."/>
            <person name="Tsao C.-C."/>
            <person name="Gorovsky M.A."/>
            <person name="Keeling P.J."/>
            <person name="Waller R.F."/>
            <person name="Patron N.J."/>
            <person name="Cherry J.M."/>
            <person name="Stover N.A."/>
            <person name="Krieger C.J."/>
            <person name="del Toro C."/>
            <person name="Ryder H.F."/>
            <person name="Williamson S.C."/>
            <person name="Barbeau R.A."/>
            <person name="Hamilton E.P."/>
            <person name="Orias E."/>
        </authorList>
    </citation>
    <scope>NUCLEOTIDE SEQUENCE [LARGE SCALE GENOMIC DNA]</scope>
    <source>
        <strain evidence="3">SB210</strain>
    </source>
</reference>
<dbReference type="EMBL" id="GG662534">
    <property type="protein sequence ID" value="EWS72632.1"/>
    <property type="molecule type" value="Genomic_DNA"/>
</dbReference>
<proteinExistence type="predicted"/>
<evidence type="ECO:0000313" key="2">
    <source>
        <dbReference type="EMBL" id="EWS72632.1"/>
    </source>
</evidence>
<dbReference type="GeneID" id="24441832"/>
<dbReference type="RefSeq" id="XP_012654830.1">
    <property type="nucleotide sequence ID" value="XM_012799376.1"/>
</dbReference>
<accession>W7X5G2</accession>
<dbReference type="AlphaFoldDB" id="W7X5G2"/>
<protein>
    <submittedName>
        <fullName evidence="2">Adenylate and guanylate cyclase domain protein</fullName>
    </submittedName>
</protein>
<dbReference type="InParanoid" id="W7X5G2"/>
<name>W7X5G2_TETTS</name>
<dbReference type="KEGG" id="tet:TTHERM_001156821"/>
<dbReference type="Proteomes" id="UP000009168">
    <property type="component" value="Unassembled WGS sequence"/>
</dbReference>
<gene>
    <name evidence="2" type="ORF">TTHERM_001156821</name>
</gene>
<feature type="compositionally biased region" description="Polar residues" evidence="1">
    <location>
        <begin position="10"/>
        <end position="36"/>
    </location>
</feature>
<feature type="region of interest" description="Disordered" evidence="1">
    <location>
        <begin position="1"/>
        <end position="36"/>
    </location>
</feature>
<keyword evidence="3" id="KW-1185">Reference proteome</keyword>
<evidence type="ECO:0000313" key="3">
    <source>
        <dbReference type="Proteomes" id="UP000009168"/>
    </source>
</evidence>
<evidence type="ECO:0000256" key="1">
    <source>
        <dbReference type="SAM" id="MobiDB-lite"/>
    </source>
</evidence>
<organism evidence="2 3">
    <name type="scientific">Tetrahymena thermophila (strain SB210)</name>
    <dbReference type="NCBI Taxonomy" id="312017"/>
    <lineage>
        <taxon>Eukaryota</taxon>
        <taxon>Sar</taxon>
        <taxon>Alveolata</taxon>
        <taxon>Ciliophora</taxon>
        <taxon>Intramacronucleata</taxon>
        <taxon>Oligohymenophorea</taxon>
        <taxon>Hymenostomatida</taxon>
        <taxon>Tetrahymenina</taxon>
        <taxon>Tetrahymenidae</taxon>
        <taxon>Tetrahymena</taxon>
    </lineage>
</organism>